<dbReference type="STRING" id="2034155.BMI79_09960"/>
<feature type="transmembrane region" description="Helical" evidence="6">
    <location>
        <begin position="456"/>
        <end position="472"/>
    </location>
</feature>
<dbReference type="InterPro" id="IPR012681">
    <property type="entry name" value="NCS1"/>
</dbReference>
<comment type="similarity">
    <text evidence="2">Belongs to the purine-cytosine permease (2.A.39) family.</text>
</comment>
<dbReference type="RefSeq" id="WP_076942021.1">
    <property type="nucleotide sequence ID" value="NZ_MOXD01000004.1"/>
</dbReference>
<dbReference type="NCBIfam" id="NF047713">
    <property type="entry name" value="AllantTportGProt"/>
    <property type="match status" value="1"/>
</dbReference>
<feature type="transmembrane region" description="Helical" evidence="6">
    <location>
        <begin position="33"/>
        <end position="51"/>
    </location>
</feature>
<evidence type="ECO:0000256" key="1">
    <source>
        <dbReference type="ARBA" id="ARBA00004141"/>
    </source>
</evidence>
<dbReference type="EMBL" id="MOXD01000004">
    <property type="protein sequence ID" value="OMQ23814.1"/>
    <property type="molecule type" value="Genomic_DNA"/>
</dbReference>
<sequence length="482" mass="52922">MAHRQEQQLTIFKDRGYSDDLLPKGKKQRNWRAFNYFALWMGAIHNVPNYIAVGGFLMLGLSTVSVMMAISFSAFFIAFVMIMNGAAGSKYGIPGVMLLRACYGVRGALVPGVLRGCIAAIMWFGLQNYAASLALLILIGKVWPGFLHIGNGTVWLGISIPGLISFLIFWLFNTLIGFGGGETLKKFTTILNPCVYIVFGSMAVWAASLAGIDNIIHYVPQHVEQSGSSLFLFFVIINAILGVWAAPAITAADFTQNAVSFKQQAMGQAASYFVGYTLFAILSVIILVGATIHYGVNTWNVMDIIQKWDSTFATLFAGLIILMTTISINAACNLIPAGYQIAALAPQYLNYKSGIVIASIVSVITCPWKLMENQDSIYFFLDLIGGMLGPVVGVMLAHYFIVMRGKIDLNTLYSKRGEFGEYKNGINAKAFYATLIAIVISLGSKFIPYFETLSRLSWFVGVISSFMVYLLMQSRKKDLISE</sequence>
<feature type="transmembrane region" description="Helical" evidence="6">
    <location>
        <begin position="316"/>
        <end position="339"/>
    </location>
</feature>
<proteinExistence type="inferred from homology"/>
<dbReference type="NCBIfam" id="NF008476">
    <property type="entry name" value="PRK11375.1"/>
    <property type="match status" value="1"/>
</dbReference>
<reference evidence="7 8" key="1">
    <citation type="submission" date="2016-11" db="EMBL/GenBank/DDBJ databases">
        <title>Rahnella oryzae sp. nov., isolated from rice root.</title>
        <authorList>
            <person name="Zhang X.-X."/>
            <person name="Zhang J."/>
        </authorList>
    </citation>
    <scope>NUCLEOTIDE SEQUENCE [LARGE SCALE GENOMIC DNA]</scope>
    <source>
        <strain evidence="7 8">J11-6</strain>
    </source>
</reference>
<keyword evidence="4 6" id="KW-1133">Transmembrane helix</keyword>
<evidence type="ECO:0000256" key="5">
    <source>
        <dbReference type="ARBA" id="ARBA00023136"/>
    </source>
</evidence>
<dbReference type="InterPro" id="IPR001248">
    <property type="entry name" value="Pur-cyt_permease"/>
</dbReference>
<comment type="subcellular location">
    <subcellularLocation>
        <location evidence="1">Membrane</location>
        <topology evidence="1">Multi-pass membrane protein</topology>
    </subcellularLocation>
</comment>
<feature type="transmembrane region" description="Helical" evidence="6">
    <location>
        <begin position="230"/>
        <end position="252"/>
    </location>
</feature>
<evidence type="ECO:0000256" key="4">
    <source>
        <dbReference type="ARBA" id="ARBA00022989"/>
    </source>
</evidence>
<dbReference type="GO" id="GO:0005886">
    <property type="term" value="C:plasma membrane"/>
    <property type="evidence" value="ECO:0007669"/>
    <property type="project" value="TreeGrafter"/>
</dbReference>
<name>A0A1S8CM30_9GAMM</name>
<dbReference type="GO" id="GO:0015205">
    <property type="term" value="F:nucleobase transmembrane transporter activity"/>
    <property type="evidence" value="ECO:0007669"/>
    <property type="project" value="TreeGrafter"/>
</dbReference>
<dbReference type="OrthoDB" id="9780088at2"/>
<feature type="transmembrane region" description="Helical" evidence="6">
    <location>
        <begin position="377"/>
        <end position="402"/>
    </location>
</feature>
<accession>A0A1S8CM30</accession>
<comment type="caution">
    <text evidence="7">The sequence shown here is derived from an EMBL/GenBank/DDBJ whole genome shotgun (WGS) entry which is preliminary data.</text>
</comment>
<protein>
    <submittedName>
        <fullName evidence="7">Allantoin permease</fullName>
    </submittedName>
</protein>
<dbReference type="Proteomes" id="UP000216021">
    <property type="component" value="Unassembled WGS sequence"/>
</dbReference>
<gene>
    <name evidence="7" type="ORF">BMI79_09960</name>
</gene>
<feature type="transmembrane region" description="Helical" evidence="6">
    <location>
        <begin position="351"/>
        <end position="371"/>
    </location>
</feature>
<keyword evidence="5 6" id="KW-0472">Membrane</keyword>
<dbReference type="PANTHER" id="PTHR30618">
    <property type="entry name" value="NCS1 FAMILY PURINE/PYRIMIDINE TRANSPORTER"/>
    <property type="match status" value="1"/>
</dbReference>
<dbReference type="PANTHER" id="PTHR30618:SF0">
    <property type="entry name" value="PURINE-URACIL PERMEASE NCS1"/>
    <property type="match status" value="1"/>
</dbReference>
<keyword evidence="3 6" id="KW-0812">Transmembrane</keyword>
<feature type="transmembrane region" description="Helical" evidence="6">
    <location>
        <begin position="154"/>
        <end position="178"/>
    </location>
</feature>
<dbReference type="AlphaFoldDB" id="A0A1S8CM30"/>
<dbReference type="Gene3D" id="1.10.4160.10">
    <property type="entry name" value="Hydantoin permease"/>
    <property type="match status" value="1"/>
</dbReference>
<evidence type="ECO:0000256" key="2">
    <source>
        <dbReference type="ARBA" id="ARBA00008974"/>
    </source>
</evidence>
<feature type="transmembrane region" description="Helical" evidence="6">
    <location>
        <begin position="273"/>
        <end position="296"/>
    </location>
</feature>
<dbReference type="Pfam" id="PF02133">
    <property type="entry name" value="Transp_cyt_pur"/>
    <property type="match status" value="1"/>
</dbReference>
<keyword evidence="8" id="KW-1185">Reference proteome</keyword>
<dbReference type="NCBIfam" id="TIGR00800">
    <property type="entry name" value="ncs1"/>
    <property type="match status" value="1"/>
</dbReference>
<feature type="transmembrane region" description="Helical" evidence="6">
    <location>
        <begin position="190"/>
        <end position="210"/>
    </location>
</feature>
<evidence type="ECO:0000256" key="6">
    <source>
        <dbReference type="SAM" id="Phobius"/>
    </source>
</evidence>
<organism evidence="7 8">
    <name type="scientific">Serratia oryzae</name>
    <dbReference type="NCBI Taxonomy" id="2034155"/>
    <lineage>
        <taxon>Bacteria</taxon>
        <taxon>Pseudomonadati</taxon>
        <taxon>Pseudomonadota</taxon>
        <taxon>Gammaproteobacteria</taxon>
        <taxon>Enterobacterales</taxon>
        <taxon>Yersiniaceae</taxon>
        <taxon>Serratia</taxon>
    </lineage>
</organism>
<dbReference type="InterPro" id="IPR045225">
    <property type="entry name" value="Uracil/uridine/allantoin_perm"/>
</dbReference>
<feature type="transmembrane region" description="Helical" evidence="6">
    <location>
        <begin position="57"/>
        <end position="82"/>
    </location>
</feature>
<feature type="transmembrane region" description="Helical" evidence="6">
    <location>
        <begin position="430"/>
        <end position="450"/>
    </location>
</feature>
<evidence type="ECO:0000313" key="8">
    <source>
        <dbReference type="Proteomes" id="UP000216021"/>
    </source>
</evidence>
<evidence type="ECO:0000313" key="7">
    <source>
        <dbReference type="EMBL" id="OMQ23814.1"/>
    </source>
</evidence>
<evidence type="ECO:0000256" key="3">
    <source>
        <dbReference type="ARBA" id="ARBA00022692"/>
    </source>
</evidence>